<reference evidence="1" key="1">
    <citation type="submission" date="2021-01" db="EMBL/GenBank/DDBJ databases">
        <authorList>
            <consortium name="Genoscope - CEA"/>
            <person name="William W."/>
        </authorList>
    </citation>
    <scope>NUCLEOTIDE SEQUENCE</scope>
</reference>
<protein>
    <submittedName>
        <fullName evidence="1">(rape) hypothetical protein</fullName>
    </submittedName>
</protein>
<evidence type="ECO:0000313" key="1">
    <source>
        <dbReference type="EMBL" id="CAF1872874.1"/>
    </source>
</evidence>
<sequence length="33" mass="3897">MPLTLQERLLGMVKMMSLLLEVMEHCMRRMGSM</sequence>
<gene>
    <name evidence="1" type="ORF">DARMORV10_C04P71150.1</name>
</gene>
<proteinExistence type="predicted"/>
<accession>A0A816JKC3</accession>
<name>A0A816JKC3_BRANA</name>
<dbReference type="AlphaFoldDB" id="A0A816JKC3"/>
<dbReference type="EMBL" id="HG994368">
    <property type="protein sequence ID" value="CAF1872874.1"/>
    <property type="molecule type" value="Genomic_DNA"/>
</dbReference>
<organism evidence="1">
    <name type="scientific">Brassica napus</name>
    <name type="common">Rape</name>
    <dbReference type="NCBI Taxonomy" id="3708"/>
    <lineage>
        <taxon>Eukaryota</taxon>
        <taxon>Viridiplantae</taxon>
        <taxon>Streptophyta</taxon>
        <taxon>Embryophyta</taxon>
        <taxon>Tracheophyta</taxon>
        <taxon>Spermatophyta</taxon>
        <taxon>Magnoliopsida</taxon>
        <taxon>eudicotyledons</taxon>
        <taxon>Gunneridae</taxon>
        <taxon>Pentapetalae</taxon>
        <taxon>rosids</taxon>
        <taxon>malvids</taxon>
        <taxon>Brassicales</taxon>
        <taxon>Brassicaceae</taxon>
        <taxon>Brassiceae</taxon>
        <taxon>Brassica</taxon>
    </lineage>
</organism>
<dbReference type="Proteomes" id="UP001295469">
    <property type="component" value="Chromosome C04"/>
</dbReference>